<evidence type="ECO:0000256" key="2">
    <source>
        <dbReference type="ARBA" id="ARBA00022475"/>
    </source>
</evidence>
<comment type="subcellular location">
    <subcellularLocation>
        <location evidence="1">Cell inner membrane</location>
    </subcellularLocation>
</comment>
<evidence type="ECO:0000256" key="6">
    <source>
        <dbReference type="ARBA" id="ARBA00023315"/>
    </source>
</evidence>
<keyword evidence="6 8" id="KW-0012">Acyltransferase</keyword>
<dbReference type="STRING" id="331648.BST97_02245"/>
<dbReference type="GO" id="GO:0005886">
    <property type="term" value="C:plasma membrane"/>
    <property type="evidence" value="ECO:0007669"/>
    <property type="project" value="UniProtKB-SubCell"/>
</dbReference>
<proteinExistence type="predicted"/>
<accession>A0A1W6MP06</accession>
<protein>
    <submittedName>
        <fullName evidence="8">Acyltransferase</fullName>
    </submittedName>
</protein>
<dbReference type="CDD" id="cd07984">
    <property type="entry name" value="LPLAT_LABLAT-like"/>
    <property type="match status" value="1"/>
</dbReference>
<evidence type="ECO:0000256" key="5">
    <source>
        <dbReference type="ARBA" id="ARBA00023136"/>
    </source>
</evidence>
<dbReference type="InterPro" id="IPR004960">
    <property type="entry name" value="LipA_acyltrans"/>
</dbReference>
<keyword evidence="5 7" id="KW-0472">Membrane</keyword>
<evidence type="ECO:0000256" key="3">
    <source>
        <dbReference type="ARBA" id="ARBA00022519"/>
    </source>
</evidence>
<dbReference type="GO" id="GO:0016746">
    <property type="term" value="F:acyltransferase activity"/>
    <property type="evidence" value="ECO:0007669"/>
    <property type="project" value="UniProtKB-KW"/>
</dbReference>
<feature type="transmembrane region" description="Helical" evidence="7">
    <location>
        <begin position="12"/>
        <end position="39"/>
    </location>
</feature>
<dbReference type="Pfam" id="PF03279">
    <property type="entry name" value="Lip_A_acyltrans"/>
    <property type="match status" value="1"/>
</dbReference>
<name>A0A1W6MP06_9FLAO</name>
<keyword evidence="7" id="KW-1133">Transmembrane helix</keyword>
<evidence type="ECO:0000256" key="7">
    <source>
        <dbReference type="SAM" id="Phobius"/>
    </source>
</evidence>
<organism evidence="8 9">
    <name type="scientific">Nonlabens spongiae</name>
    <dbReference type="NCBI Taxonomy" id="331648"/>
    <lineage>
        <taxon>Bacteria</taxon>
        <taxon>Pseudomonadati</taxon>
        <taxon>Bacteroidota</taxon>
        <taxon>Flavobacteriia</taxon>
        <taxon>Flavobacteriales</taxon>
        <taxon>Flavobacteriaceae</taxon>
        <taxon>Nonlabens</taxon>
    </lineage>
</organism>
<keyword evidence="3" id="KW-0997">Cell inner membrane</keyword>
<evidence type="ECO:0000313" key="8">
    <source>
        <dbReference type="EMBL" id="ARN79331.1"/>
    </source>
</evidence>
<keyword evidence="2" id="KW-1003">Cell membrane</keyword>
<dbReference type="PANTHER" id="PTHR30606">
    <property type="entry name" value="LIPID A BIOSYNTHESIS LAUROYL ACYLTRANSFERASE"/>
    <property type="match status" value="1"/>
</dbReference>
<dbReference type="OrthoDB" id="9801955at2"/>
<dbReference type="PIRSF" id="PIRSF026649">
    <property type="entry name" value="MsbB"/>
    <property type="match status" value="1"/>
</dbReference>
<dbReference type="PANTHER" id="PTHR30606:SF10">
    <property type="entry name" value="PHOSPHATIDYLINOSITOL MANNOSIDE ACYLTRANSFERASE"/>
    <property type="match status" value="1"/>
</dbReference>
<dbReference type="AlphaFoldDB" id="A0A1W6MP06"/>
<evidence type="ECO:0000256" key="4">
    <source>
        <dbReference type="ARBA" id="ARBA00022679"/>
    </source>
</evidence>
<keyword evidence="9" id="KW-1185">Reference proteome</keyword>
<keyword evidence="4 8" id="KW-0808">Transferase</keyword>
<evidence type="ECO:0000256" key="1">
    <source>
        <dbReference type="ARBA" id="ARBA00004533"/>
    </source>
</evidence>
<dbReference type="GO" id="GO:0009247">
    <property type="term" value="P:glycolipid biosynthetic process"/>
    <property type="evidence" value="ECO:0007669"/>
    <property type="project" value="UniProtKB-ARBA"/>
</dbReference>
<reference evidence="8 9" key="1">
    <citation type="submission" date="2016-11" db="EMBL/GenBank/DDBJ databases">
        <title>Trade-off between light-utilization and light-protection in marine flavobacteria.</title>
        <authorList>
            <person name="Kumagai Y."/>
        </authorList>
    </citation>
    <scope>NUCLEOTIDE SEQUENCE [LARGE SCALE GENOMIC DNA]</scope>
    <source>
        <strain evidence="8 9">JCM 13191</strain>
    </source>
</reference>
<evidence type="ECO:0000313" key="9">
    <source>
        <dbReference type="Proteomes" id="UP000193431"/>
    </source>
</evidence>
<sequence>MEAILYYTSYPLLWVISRLPFTVVYWISDFVYFIVYYVINYRKDVIRGNLKIAFPELNEEQIKKLHRQNMKHFCDMFIEMIKSMGMSEKQMLKRFTCENVDLVNQYAGSSKPIICMYGHQASYEWTMALTKQMDFNVFGVYKPLRNKKFDGLIRRIREKFNAQLIPMKQASTKMRSQSKKGNVFFALVADQAPKRGRSSDFTKFFNRPTAVFRGGERFGKKYDGVVVFLRVTKIKRGYYTSRYELVTDSGASTEDWFITDKFFNLLEDQIRKQPAYYLWSHKRWRTIPAEKYATADFSPTIESP</sequence>
<dbReference type="Proteomes" id="UP000193431">
    <property type="component" value="Chromosome"/>
</dbReference>
<keyword evidence="7" id="KW-0812">Transmembrane</keyword>
<gene>
    <name evidence="8" type="ORF">BST97_02245</name>
</gene>
<dbReference type="EMBL" id="CP019344">
    <property type="protein sequence ID" value="ARN79331.1"/>
    <property type="molecule type" value="Genomic_DNA"/>
</dbReference>